<keyword evidence="3" id="KW-1185">Reference proteome</keyword>
<dbReference type="KEGG" id="bgoe:IFJ75_04255"/>
<feature type="transmembrane region" description="Helical" evidence="1">
    <location>
        <begin position="94"/>
        <end position="118"/>
    </location>
</feature>
<feature type="transmembrane region" description="Helical" evidence="1">
    <location>
        <begin position="68"/>
        <end position="88"/>
    </location>
</feature>
<organism evidence="2 3">
    <name type="scientific">Brevundimonas goettingensis</name>
    <dbReference type="NCBI Taxonomy" id="2774190"/>
    <lineage>
        <taxon>Bacteria</taxon>
        <taxon>Pseudomonadati</taxon>
        <taxon>Pseudomonadota</taxon>
        <taxon>Alphaproteobacteria</taxon>
        <taxon>Caulobacterales</taxon>
        <taxon>Caulobacteraceae</taxon>
        <taxon>Brevundimonas</taxon>
    </lineage>
</organism>
<feature type="transmembrane region" description="Helical" evidence="1">
    <location>
        <begin position="155"/>
        <end position="176"/>
    </location>
</feature>
<evidence type="ECO:0000256" key="1">
    <source>
        <dbReference type="SAM" id="Phobius"/>
    </source>
</evidence>
<keyword evidence="1" id="KW-1133">Transmembrane helix</keyword>
<gene>
    <name evidence="2" type="ORF">IFJ75_04255</name>
</gene>
<proteinExistence type="predicted"/>
<dbReference type="EMBL" id="CP062222">
    <property type="protein sequence ID" value="QTC92130.1"/>
    <property type="molecule type" value="Genomic_DNA"/>
</dbReference>
<evidence type="ECO:0000313" key="2">
    <source>
        <dbReference type="EMBL" id="QTC92130.1"/>
    </source>
</evidence>
<name>A0A975C555_9CAUL</name>
<dbReference type="Proteomes" id="UP000663918">
    <property type="component" value="Chromosome"/>
</dbReference>
<dbReference type="RefSeq" id="WP_150125900.1">
    <property type="nucleotide sequence ID" value="NZ_CP062222.1"/>
</dbReference>
<keyword evidence="1" id="KW-0472">Membrane</keyword>
<accession>A0A975C555</accession>
<dbReference type="AlphaFoldDB" id="A0A975C555"/>
<reference evidence="2" key="1">
    <citation type="submission" date="2020-09" db="EMBL/GenBank/DDBJ databases">
        <title>Brevundimonas sp. LVF2 isolated from a puddle in Goettingen, Germany.</title>
        <authorList>
            <person name="Friedrich I."/>
            <person name="Klassen A."/>
            <person name="Hannes N."/>
            <person name="Schneider D."/>
            <person name="Hertel R."/>
            <person name="Daniel R."/>
        </authorList>
    </citation>
    <scope>NUCLEOTIDE SEQUENCE</scope>
    <source>
        <strain evidence="2">LVF2</strain>
    </source>
</reference>
<protein>
    <submittedName>
        <fullName evidence="2">Uncharacterized protein</fullName>
    </submittedName>
</protein>
<keyword evidence="1" id="KW-0812">Transmembrane</keyword>
<sequence length="177" mass="18824">MSSVVRTRLDLQPIGAAIRYRPAAQRRQGQTLLPAPSTEQAAHIPDVGDGQSLHRLQPEVGQTGVHPALVKSVAGLYGSMVMVFWLVFGSGEAALALGFITVLGVMFFGLLTGLTLLADTPGPARRTRSLSEFLNGRVITFTGWITGREAALQMLTLPALLVVTAVVLGVICRLNAH</sequence>
<evidence type="ECO:0000313" key="3">
    <source>
        <dbReference type="Proteomes" id="UP000663918"/>
    </source>
</evidence>